<evidence type="ECO:0000256" key="7">
    <source>
        <dbReference type="ARBA" id="ARBA00023170"/>
    </source>
</evidence>
<dbReference type="Gene3D" id="1.10.565.10">
    <property type="entry name" value="Retinoid X Receptor"/>
    <property type="match status" value="1"/>
</dbReference>
<dbReference type="CDD" id="cd06916">
    <property type="entry name" value="NR_DBD_like"/>
    <property type="match status" value="1"/>
</dbReference>
<dbReference type="Pfam" id="PF00104">
    <property type="entry name" value="Hormone_recep"/>
    <property type="match status" value="1"/>
</dbReference>
<dbReference type="InterPro" id="IPR000536">
    <property type="entry name" value="Nucl_hrmn_rcpt_lig-bd"/>
</dbReference>
<dbReference type="PROSITE" id="PS51843">
    <property type="entry name" value="NR_LBD"/>
    <property type="match status" value="1"/>
</dbReference>
<dbReference type="SMART" id="SM00399">
    <property type="entry name" value="ZnF_C4"/>
    <property type="match status" value="1"/>
</dbReference>
<dbReference type="PRINTS" id="PR00047">
    <property type="entry name" value="STROIDFINGER"/>
</dbReference>
<dbReference type="WBParaSite" id="SSTP_0000433200.1">
    <property type="protein sequence ID" value="SSTP_0000433200.1"/>
    <property type="gene ID" value="SSTP_0000433200"/>
</dbReference>
<dbReference type="SMART" id="SM00430">
    <property type="entry name" value="HOLI"/>
    <property type="match status" value="1"/>
</dbReference>
<comment type="subcellular location">
    <subcellularLocation>
        <location evidence="10">Nucleus</location>
    </subcellularLocation>
</comment>
<dbReference type="WBParaSite" id="TCONS_00014345.p1">
    <property type="protein sequence ID" value="TCONS_00014345.p1"/>
    <property type="gene ID" value="XLOC_009559"/>
</dbReference>
<evidence type="ECO:0000256" key="5">
    <source>
        <dbReference type="ARBA" id="ARBA00023125"/>
    </source>
</evidence>
<dbReference type="Proteomes" id="UP000035681">
    <property type="component" value="Unplaced"/>
</dbReference>
<keyword evidence="8 10" id="KW-0539">Nucleus</keyword>
<accession>A0A0K0E4B3</accession>
<feature type="compositionally biased region" description="Polar residues" evidence="11">
    <location>
        <begin position="8"/>
        <end position="18"/>
    </location>
</feature>
<evidence type="ECO:0000256" key="11">
    <source>
        <dbReference type="SAM" id="MobiDB-lite"/>
    </source>
</evidence>
<dbReference type="GO" id="GO:0003700">
    <property type="term" value="F:DNA-binding transcription factor activity"/>
    <property type="evidence" value="ECO:0007669"/>
    <property type="project" value="InterPro"/>
</dbReference>
<keyword evidence="14" id="KW-1185">Reference proteome</keyword>
<evidence type="ECO:0000256" key="3">
    <source>
        <dbReference type="ARBA" id="ARBA00022833"/>
    </source>
</evidence>
<evidence type="ECO:0000256" key="9">
    <source>
        <dbReference type="ARBA" id="ARBA00037512"/>
    </source>
</evidence>
<evidence type="ECO:0000313" key="15">
    <source>
        <dbReference type="WBParaSite" id="SSTP_0000433200.1"/>
    </source>
</evidence>
<keyword evidence="6 10" id="KW-0804">Transcription</keyword>
<feature type="domain" description="Nuclear receptor" evidence="12">
    <location>
        <begin position="43"/>
        <end position="119"/>
    </location>
</feature>
<dbReference type="PANTHER" id="PTHR47519">
    <property type="entry name" value="NUCLEAR HORMONE RECEPTOR FAMILY MEMBER NHR-31-RELATED"/>
    <property type="match status" value="1"/>
</dbReference>
<dbReference type="SUPFAM" id="SSF57716">
    <property type="entry name" value="Glucocorticoid receptor-like (DNA-binding domain)"/>
    <property type="match status" value="1"/>
</dbReference>
<protein>
    <submittedName>
        <fullName evidence="15 16">Nuclear receptor</fullName>
    </submittedName>
</protein>
<keyword evidence="3 10" id="KW-0862">Zinc</keyword>
<feature type="region of interest" description="Disordered" evidence="11">
    <location>
        <begin position="1"/>
        <end position="23"/>
    </location>
</feature>
<evidence type="ECO:0000256" key="2">
    <source>
        <dbReference type="ARBA" id="ARBA00022771"/>
    </source>
</evidence>
<feature type="domain" description="NR LBD" evidence="13">
    <location>
        <begin position="195"/>
        <end position="440"/>
    </location>
</feature>
<dbReference type="PROSITE" id="PS00031">
    <property type="entry name" value="NUCLEAR_REC_DBD_1"/>
    <property type="match status" value="1"/>
</dbReference>
<sequence>MASGARPPSNQRSESVPSKSKARNLATYERTSFIKSLSNDESFPECVVCGDRACSHYYYGVAACHGCKCFFWRSVKSGTEYKCRYNKNCDISINRRSACRYCRFQRCLIVGMQVESVRSVYNKNFTIKNQRKNIEKKVISNKSDDIIKLENISSPNYIVDNEMSEDITHQILHNVQKYDYLEQLLYLQRSIENGNNTNSTNNKIFSLKEIFLNPGLLNYFRQPKNYCVKLRAAETDELNFSGKTSLTMAIDWIYGINPWVRNISYENAIDILRTTFPSLTIFDIVFNSSKATNDKSLLCLPNGITVSKHELIAPNIWINNNIVNNILEKLLPLIVKLDITKNEFVLLKALIVFQSPLNEKNNETLEYMTNFRENIESLLYNECYNHIGNIGKTANRFASLLSLLGTISLLSRDVVDHIKIFQSFDNHQVDILFIELFGDIFGEKEVQNMQCKNDLKQYQINMPQLEIGVS</sequence>
<organism evidence="15">
    <name type="scientific">Strongyloides stercoralis</name>
    <name type="common">Threadworm</name>
    <dbReference type="NCBI Taxonomy" id="6248"/>
    <lineage>
        <taxon>Eukaryota</taxon>
        <taxon>Metazoa</taxon>
        <taxon>Ecdysozoa</taxon>
        <taxon>Nematoda</taxon>
        <taxon>Chromadorea</taxon>
        <taxon>Rhabditida</taxon>
        <taxon>Tylenchina</taxon>
        <taxon>Panagrolaimomorpha</taxon>
        <taxon>Strongyloidoidea</taxon>
        <taxon>Strongyloididae</taxon>
        <taxon>Strongyloides</taxon>
    </lineage>
</organism>
<dbReference type="InterPro" id="IPR001628">
    <property type="entry name" value="Znf_hrmn_rcpt"/>
</dbReference>
<dbReference type="PANTHER" id="PTHR47519:SF2">
    <property type="entry name" value="NUCLEAR HORMONE RECEPTOR FAMILY MEMBER NHR-97"/>
    <property type="match status" value="1"/>
</dbReference>
<evidence type="ECO:0000256" key="4">
    <source>
        <dbReference type="ARBA" id="ARBA00023015"/>
    </source>
</evidence>
<evidence type="ECO:0000313" key="14">
    <source>
        <dbReference type="Proteomes" id="UP000035681"/>
    </source>
</evidence>
<proteinExistence type="inferred from homology"/>
<dbReference type="InterPro" id="IPR052496">
    <property type="entry name" value="Orphan_Nuclear_Rcpt"/>
</dbReference>
<evidence type="ECO:0000256" key="8">
    <source>
        <dbReference type="ARBA" id="ARBA00023242"/>
    </source>
</evidence>
<dbReference type="AlphaFoldDB" id="A0A0K0E4B3"/>
<dbReference type="InterPro" id="IPR013088">
    <property type="entry name" value="Znf_NHR/GATA"/>
</dbReference>
<dbReference type="GO" id="GO:0005634">
    <property type="term" value="C:nucleus"/>
    <property type="evidence" value="ECO:0007669"/>
    <property type="project" value="UniProtKB-SubCell"/>
</dbReference>
<dbReference type="STRING" id="6248.A0A0K0E4B3"/>
<keyword evidence="1 10" id="KW-0479">Metal-binding</keyword>
<reference evidence="15" key="1">
    <citation type="submission" date="2015-08" db="UniProtKB">
        <authorList>
            <consortium name="WormBaseParasite"/>
        </authorList>
    </citation>
    <scope>IDENTIFICATION</scope>
</reference>
<dbReference type="InterPro" id="IPR035500">
    <property type="entry name" value="NHR-like_dom_sf"/>
</dbReference>
<evidence type="ECO:0000256" key="1">
    <source>
        <dbReference type="ARBA" id="ARBA00022723"/>
    </source>
</evidence>
<evidence type="ECO:0000256" key="10">
    <source>
        <dbReference type="RuleBase" id="RU004334"/>
    </source>
</evidence>
<evidence type="ECO:0000259" key="12">
    <source>
        <dbReference type="PROSITE" id="PS51030"/>
    </source>
</evidence>
<dbReference type="PROSITE" id="PS51030">
    <property type="entry name" value="NUCLEAR_REC_DBD_2"/>
    <property type="match status" value="1"/>
</dbReference>
<name>A0A0K0E4B3_STRER</name>
<evidence type="ECO:0000313" key="16">
    <source>
        <dbReference type="WBParaSite" id="TCONS_00014345.p1"/>
    </source>
</evidence>
<keyword evidence="4 10" id="KW-0805">Transcription regulation</keyword>
<dbReference type="SUPFAM" id="SSF48508">
    <property type="entry name" value="Nuclear receptor ligand-binding domain"/>
    <property type="match status" value="1"/>
</dbReference>
<comment type="function">
    <text evidence="9">Orphan nuclear receptor.</text>
</comment>
<keyword evidence="5 10" id="KW-0238">DNA-binding</keyword>
<evidence type="ECO:0000259" key="13">
    <source>
        <dbReference type="PROSITE" id="PS51843"/>
    </source>
</evidence>
<dbReference type="Gene3D" id="3.30.50.10">
    <property type="entry name" value="Erythroid Transcription Factor GATA-1, subunit A"/>
    <property type="match status" value="1"/>
</dbReference>
<dbReference type="Pfam" id="PF00105">
    <property type="entry name" value="zf-C4"/>
    <property type="match status" value="1"/>
</dbReference>
<evidence type="ECO:0000256" key="6">
    <source>
        <dbReference type="ARBA" id="ARBA00023163"/>
    </source>
</evidence>
<dbReference type="GO" id="GO:0043565">
    <property type="term" value="F:sequence-specific DNA binding"/>
    <property type="evidence" value="ECO:0007669"/>
    <property type="project" value="InterPro"/>
</dbReference>
<keyword evidence="2 10" id="KW-0863">Zinc-finger</keyword>
<dbReference type="GO" id="GO:0008270">
    <property type="term" value="F:zinc ion binding"/>
    <property type="evidence" value="ECO:0007669"/>
    <property type="project" value="UniProtKB-KW"/>
</dbReference>
<keyword evidence="7 10" id="KW-0675">Receptor</keyword>
<comment type="similarity">
    <text evidence="10">Belongs to the nuclear hormone receptor family.</text>
</comment>